<dbReference type="AlphaFoldDB" id="A0A6L3W0N0"/>
<sequence length="291" mass="31615">MPLMEIADATLHYDEYGDGDEIVLSSAMAFDPDAYPACLAAPPTGYHVYTIQARGYGRSSHPDEPPAQGWLDQWADDVCAFADRLGADRFIYTGISHGGGIGWHVAARRPERLKALISVVGTPHDRAGGTASSAGRRRMIENRRSPEVIAEQLRIMYGHTDDPARRAAREEQIARRVEHYLAQPDRETLINQGKPFPDARTDDELAEVLRGIRVPVLILAAMRDGVISPESALRAARSVPGAKAVLFEDEGHFIGTESPERLVREVRVFVDELNGVAEPLAATGASTGAGA</sequence>
<dbReference type="InterPro" id="IPR029058">
    <property type="entry name" value="AB_hydrolase_fold"/>
</dbReference>
<name>A0A6L3W0N0_9ACTN</name>
<dbReference type="OrthoDB" id="9796770at2"/>
<dbReference type="PANTHER" id="PTHR43194:SF2">
    <property type="entry name" value="PEROXISOMAL MEMBRANE PROTEIN LPX1"/>
    <property type="match status" value="1"/>
</dbReference>
<dbReference type="Proteomes" id="UP000483004">
    <property type="component" value="Unassembled WGS sequence"/>
</dbReference>
<comment type="caution">
    <text evidence="2">The sequence shown here is derived from an EMBL/GenBank/DDBJ whole genome shotgun (WGS) entry which is preliminary data.</text>
</comment>
<dbReference type="GO" id="GO:0016787">
    <property type="term" value="F:hydrolase activity"/>
    <property type="evidence" value="ECO:0007669"/>
    <property type="project" value="UniProtKB-KW"/>
</dbReference>
<dbReference type="Pfam" id="PF00561">
    <property type="entry name" value="Abhydrolase_1"/>
    <property type="match status" value="1"/>
</dbReference>
<dbReference type="SUPFAM" id="SSF53474">
    <property type="entry name" value="alpha/beta-Hydrolases"/>
    <property type="match status" value="1"/>
</dbReference>
<keyword evidence="2" id="KW-0378">Hydrolase</keyword>
<dbReference type="PRINTS" id="PR00412">
    <property type="entry name" value="EPOXHYDRLASE"/>
</dbReference>
<dbReference type="Gene3D" id="3.40.50.1820">
    <property type="entry name" value="alpha/beta hydrolase"/>
    <property type="match status" value="1"/>
</dbReference>
<dbReference type="InterPro" id="IPR050228">
    <property type="entry name" value="Carboxylesterase_BioH"/>
</dbReference>
<reference evidence="2 3" key="1">
    <citation type="submission" date="2019-09" db="EMBL/GenBank/DDBJ databases">
        <title>Actinomadura physcomitrii sp. nov., a novel actinomycete isolated from moss [Physcomitrium sphaericum (Ludw) Fuernr].</title>
        <authorList>
            <person name="Liu C."/>
            <person name="Zhuang X."/>
        </authorList>
    </citation>
    <scope>NUCLEOTIDE SEQUENCE [LARGE SCALE GENOMIC DNA]</scope>
    <source>
        <strain evidence="2 3">CYP1-1B</strain>
    </source>
</reference>
<feature type="domain" description="AB hydrolase-1" evidence="1">
    <location>
        <begin position="42"/>
        <end position="255"/>
    </location>
</feature>
<gene>
    <name evidence="2" type="ORF">F9B16_05615</name>
</gene>
<keyword evidence="3" id="KW-1185">Reference proteome</keyword>
<dbReference type="InterPro" id="IPR000639">
    <property type="entry name" value="Epox_hydrolase-like"/>
</dbReference>
<evidence type="ECO:0000313" key="2">
    <source>
        <dbReference type="EMBL" id="KAB2388043.1"/>
    </source>
</evidence>
<dbReference type="PANTHER" id="PTHR43194">
    <property type="entry name" value="HYDROLASE ALPHA/BETA FOLD FAMILY"/>
    <property type="match status" value="1"/>
</dbReference>
<organism evidence="2 3">
    <name type="scientific">Actinomadura montaniterrae</name>
    <dbReference type="NCBI Taxonomy" id="1803903"/>
    <lineage>
        <taxon>Bacteria</taxon>
        <taxon>Bacillati</taxon>
        <taxon>Actinomycetota</taxon>
        <taxon>Actinomycetes</taxon>
        <taxon>Streptosporangiales</taxon>
        <taxon>Thermomonosporaceae</taxon>
        <taxon>Actinomadura</taxon>
    </lineage>
</organism>
<proteinExistence type="predicted"/>
<evidence type="ECO:0000259" key="1">
    <source>
        <dbReference type="Pfam" id="PF00561"/>
    </source>
</evidence>
<protein>
    <submittedName>
        <fullName evidence="2">Alpha/beta fold hydrolase</fullName>
    </submittedName>
</protein>
<accession>A0A6L3W0N0</accession>
<dbReference type="InterPro" id="IPR000073">
    <property type="entry name" value="AB_hydrolase_1"/>
</dbReference>
<evidence type="ECO:0000313" key="3">
    <source>
        <dbReference type="Proteomes" id="UP000483004"/>
    </source>
</evidence>
<dbReference type="EMBL" id="WBMR01000009">
    <property type="protein sequence ID" value="KAB2388043.1"/>
    <property type="molecule type" value="Genomic_DNA"/>
</dbReference>